<keyword evidence="3" id="KW-1185">Reference proteome</keyword>
<evidence type="ECO:0000259" key="1">
    <source>
        <dbReference type="Pfam" id="PF08448"/>
    </source>
</evidence>
<name>A0A317PLL6_9HYPH</name>
<dbReference type="Pfam" id="PF08448">
    <property type="entry name" value="PAS_4"/>
    <property type="match status" value="1"/>
</dbReference>
<organism evidence="2 3">
    <name type="scientific">Hoeflea marina</name>
    <dbReference type="NCBI Taxonomy" id="274592"/>
    <lineage>
        <taxon>Bacteria</taxon>
        <taxon>Pseudomonadati</taxon>
        <taxon>Pseudomonadota</taxon>
        <taxon>Alphaproteobacteria</taxon>
        <taxon>Hyphomicrobiales</taxon>
        <taxon>Rhizobiaceae</taxon>
        <taxon>Hoeflea</taxon>
    </lineage>
</organism>
<protein>
    <submittedName>
        <fullName evidence="2">PAS domain-containing protein</fullName>
    </submittedName>
</protein>
<dbReference type="SUPFAM" id="SSF55785">
    <property type="entry name" value="PYP-like sensor domain (PAS domain)"/>
    <property type="match status" value="1"/>
</dbReference>
<dbReference type="AlphaFoldDB" id="A0A317PLL6"/>
<reference evidence="2 3" key="1">
    <citation type="submission" date="2018-05" db="EMBL/GenBank/DDBJ databases">
        <title>Genomic Encyclopedia of Type Strains, Phase IV (KMG-IV): sequencing the most valuable type-strain genomes for metagenomic binning, comparative biology and taxonomic classification.</title>
        <authorList>
            <person name="Goeker M."/>
        </authorList>
    </citation>
    <scope>NUCLEOTIDE SEQUENCE [LARGE SCALE GENOMIC DNA]</scope>
    <source>
        <strain evidence="2 3">DSM 16791</strain>
    </source>
</reference>
<comment type="caution">
    <text evidence="2">The sequence shown here is derived from an EMBL/GenBank/DDBJ whole genome shotgun (WGS) entry which is preliminary data.</text>
</comment>
<evidence type="ECO:0000313" key="3">
    <source>
        <dbReference type="Proteomes" id="UP000246352"/>
    </source>
</evidence>
<feature type="domain" description="PAS fold-4" evidence="1">
    <location>
        <begin position="122"/>
        <end position="223"/>
    </location>
</feature>
<accession>A0A317PLL6</accession>
<dbReference type="Gene3D" id="3.30.450.20">
    <property type="entry name" value="PAS domain"/>
    <property type="match status" value="1"/>
</dbReference>
<dbReference type="Proteomes" id="UP000246352">
    <property type="component" value="Unassembled WGS sequence"/>
</dbReference>
<sequence>MLSQLISQFDELCQTLSDAVRRGDEDRVAEADDRILPLMRRIFLMRAPDRSEIGRQVDFFANLAVRNCDDEASVRRYTRMMAQLTERYLDAVSGSAGIEFLSRMQDSPARVGHDASLHEIILDSMPERVALVGRDYRYIYTNVRNAEFHGLRPADFIGRHLRDFIGDRRFRSRAKGKLDSCFEGNALRYHYTVADGEGQMQDVDCRMRPLRGGDSEILGGLIVLEMQPVFAGA</sequence>
<dbReference type="OrthoDB" id="7865850at2"/>
<proteinExistence type="predicted"/>
<dbReference type="EMBL" id="QGTR01000004">
    <property type="protein sequence ID" value="PWV98953.1"/>
    <property type="molecule type" value="Genomic_DNA"/>
</dbReference>
<dbReference type="RefSeq" id="WP_110033114.1">
    <property type="nucleotide sequence ID" value="NZ_QGTR01000004.1"/>
</dbReference>
<evidence type="ECO:0000313" key="2">
    <source>
        <dbReference type="EMBL" id="PWV98953.1"/>
    </source>
</evidence>
<dbReference type="InterPro" id="IPR035965">
    <property type="entry name" value="PAS-like_dom_sf"/>
</dbReference>
<gene>
    <name evidence="2" type="ORF">DFR52_104244</name>
</gene>
<dbReference type="InterPro" id="IPR013656">
    <property type="entry name" value="PAS_4"/>
</dbReference>